<dbReference type="InterPro" id="IPR011042">
    <property type="entry name" value="6-blade_b-propeller_TolB-like"/>
</dbReference>
<evidence type="ECO:0000256" key="1">
    <source>
        <dbReference type="SAM" id="Phobius"/>
    </source>
</evidence>
<protein>
    <recommendedName>
        <fullName evidence="4">PPM-type phosphatase domain-containing protein</fullName>
    </recommendedName>
</protein>
<gene>
    <name evidence="2" type="ORF">COX00_00250</name>
</gene>
<accession>A0A2H0BTJ4</accession>
<sequence length="702" mass="78197">MESTFRITDIEVNNASNDEHIVGLFRYESENKGRKTPLLVVIVEISSMLYVYEQLLDVLNETAEQTRHLTSAVDADPMARFEKLVERLNTAIESFVEREPSEIAWNRVNIYVMEFLDGHMCVSGIGCLSNILLQKQPDGTLKSFDLFGSLEQPPEVNPKKVFSSVLCGELKMGDLLFVGTNNFDHWRTDLDLINRIKNLPPVTASMEVRQEIERIGIPEDFAGVIVNHVKAPNSAPPTIHEKLAHQTEAKSTESVQKLYSQEKQTEALLSASIKPVVKSESTHDKLPQKKQASSFSFVKLLAEFRNYTKNLRSKVKDPISMTSLRGMDAGHGSFFSAKKKRMVLLGLIAVIAVASLGGWSYLSRKAKAEQELWNAVYDQVVDRKNRAEADLVYGNEDQTRRLVKEAQDLLAGLDEKTDTQKTSKETLINDLNDVQNKLRREQRVDNPTLLASLAIDAPENSLNGLVLANGRLYAADNAAKQLLEVDPISKQVQRYDIPSTVNGSIIAASETATGPVFLTNDKKILRLSGAKVTVLSYNPESTENPKDINVYNKRFYILDSSGNMIWRHSVTGNSVGAGSQYLKQNSENLSNAVGIAIDASVYIAFSNGTLKRYLSGTEEQWNPATIDPALTHADSIWTNLDTDRVAIADADGKRVVIFRKDARLVSQIISNEFKGPRFVTGDSANKKLYIIDGNRLYQLDLP</sequence>
<dbReference type="Proteomes" id="UP000231581">
    <property type="component" value="Unassembled WGS sequence"/>
</dbReference>
<proteinExistence type="predicted"/>
<keyword evidence="1" id="KW-1133">Transmembrane helix</keyword>
<dbReference type="SUPFAM" id="SSF101898">
    <property type="entry name" value="NHL repeat"/>
    <property type="match status" value="1"/>
</dbReference>
<dbReference type="Gene3D" id="2.120.10.30">
    <property type="entry name" value="TolB, C-terminal domain"/>
    <property type="match status" value="1"/>
</dbReference>
<dbReference type="EMBL" id="PCSZ01000009">
    <property type="protein sequence ID" value="PIP60961.1"/>
    <property type="molecule type" value="Genomic_DNA"/>
</dbReference>
<evidence type="ECO:0000313" key="3">
    <source>
        <dbReference type="Proteomes" id="UP000231581"/>
    </source>
</evidence>
<organism evidence="2 3">
    <name type="scientific">Candidatus Uhrbacteria bacterium CG22_combo_CG10-13_8_21_14_all_47_17</name>
    <dbReference type="NCBI Taxonomy" id="1975041"/>
    <lineage>
        <taxon>Bacteria</taxon>
        <taxon>Candidatus Uhriibacteriota</taxon>
    </lineage>
</organism>
<reference evidence="2 3" key="1">
    <citation type="submission" date="2017-09" db="EMBL/GenBank/DDBJ databases">
        <title>Depth-based differentiation of microbial function through sediment-hosted aquifers and enrichment of novel symbionts in the deep terrestrial subsurface.</title>
        <authorList>
            <person name="Probst A.J."/>
            <person name="Ladd B."/>
            <person name="Jarett J.K."/>
            <person name="Geller-Mcgrath D.E."/>
            <person name="Sieber C.M."/>
            <person name="Emerson J.B."/>
            <person name="Anantharaman K."/>
            <person name="Thomas B.C."/>
            <person name="Malmstrom R."/>
            <person name="Stieglmeier M."/>
            <person name="Klingl A."/>
            <person name="Woyke T."/>
            <person name="Ryan C.M."/>
            <person name="Banfield J.F."/>
        </authorList>
    </citation>
    <scope>NUCLEOTIDE SEQUENCE [LARGE SCALE GENOMIC DNA]</scope>
    <source>
        <strain evidence="2">CG22_combo_CG10-13_8_21_14_all_47_17</strain>
    </source>
</reference>
<evidence type="ECO:0008006" key="4">
    <source>
        <dbReference type="Google" id="ProtNLM"/>
    </source>
</evidence>
<keyword evidence="1" id="KW-0472">Membrane</keyword>
<comment type="caution">
    <text evidence="2">The sequence shown here is derived from an EMBL/GenBank/DDBJ whole genome shotgun (WGS) entry which is preliminary data.</text>
</comment>
<dbReference type="AlphaFoldDB" id="A0A2H0BTJ4"/>
<feature type="transmembrane region" description="Helical" evidence="1">
    <location>
        <begin position="342"/>
        <end position="362"/>
    </location>
</feature>
<name>A0A2H0BTJ4_9BACT</name>
<keyword evidence="1" id="KW-0812">Transmembrane</keyword>
<evidence type="ECO:0000313" key="2">
    <source>
        <dbReference type="EMBL" id="PIP60961.1"/>
    </source>
</evidence>